<keyword evidence="1" id="KW-0472">Membrane</keyword>
<feature type="transmembrane region" description="Helical" evidence="1">
    <location>
        <begin position="6"/>
        <end position="28"/>
    </location>
</feature>
<gene>
    <name evidence="2" type="ORF">JWV37_07095</name>
</gene>
<dbReference type="Proteomes" id="UP000703590">
    <property type="component" value="Unassembled WGS sequence"/>
</dbReference>
<dbReference type="RefSeq" id="WP_205459090.1">
    <property type="nucleotide sequence ID" value="NZ_JAFHKK010000013.1"/>
</dbReference>
<proteinExistence type="predicted"/>
<evidence type="ECO:0008006" key="4">
    <source>
        <dbReference type="Google" id="ProtNLM"/>
    </source>
</evidence>
<organism evidence="2 3">
    <name type="scientific">Sulfurospirillum tamanense</name>
    <dbReference type="NCBI Taxonomy" id="2813362"/>
    <lineage>
        <taxon>Bacteria</taxon>
        <taxon>Pseudomonadati</taxon>
        <taxon>Campylobacterota</taxon>
        <taxon>Epsilonproteobacteria</taxon>
        <taxon>Campylobacterales</taxon>
        <taxon>Sulfurospirillaceae</taxon>
        <taxon>Sulfurospirillum</taxon>
    </lineage>
</organism>
<dbReference type="InterPro" id="IPR054615">
    <property type="entry name" value="Symport_access"/>
</dbReference>
<reference evidence="2 3" key="3">
    <citation type="submission" date="2021-02" db="EMBL/GenBank/DDBJ databases">
        <authorList>
            <person name="Merkel A.Y."/>
        </authorList>
    </citation>
    <scope>NUCLEOTIDE SEQUENCE [LARGE SCALE GENOMIC DNA]</scope>
    <source>
        <strain evidence="2 3">T05b</strain>
    </source>
</reference>
<dbReference type="EMBL" id="JAFHKK010000013">
    <property type="protein sequence ID" value="MBN2964541.1"/>
    <property type="molecule type" value="Genomic_DNA"/>
</dbReference>
<sequence>MGVFDFGVGAAFWLTVFSMLLCVGYGAWRWNKDDDTAVDVALQSWASEEDAIEGDL</sequence>
<evidence type="ECO:0000313" key="3">
    <source>
        <dbReference type="Proteomes" id="UP000703590"/>
    </source>
</evidence>
<evidence type="ECO:0000313" key="2">
    <source>
        <dbReference type="EMBL" id="MBN2964541.1"/>
    </source>
</evidence>
<name>A0ABS2WS92_9BACT</name>
<dbReference type="NCBIfam" id="NF045580">
    <property type="entry name" value="symport_access"/>
    <property type="match status" value="1"/>
</dbReference>
<reference evidence="3" key="1">
    <citation type="submission" date="2021-02" db="EMBL/GenBank/DDBJ databases">
        <title>Sulfurospirillum tamanensis sp. nov.</title>
        <authorList>
            <person name="Merkel A.Y."/>
        </authorList>
    </citation>
    <scope>NUCLEOTIDE SEQUENCE [LARGE SCALE GENOMIC DNA]</scope>
    <source>
        <strain evidence="3">T05b</strain>
    </source>
</reference>
<accession>A0ABS2WS92</accession>
<keyword evidence="3" id="KW-1185">Reference proteome</keyword>
<comment type="caution">
    <text evidence="2">The sequence shown here is derived from an EMBL/GenBank/DDBJ whole genome shotgun (WGS) entry which is preliminary data.</text>
</comment>
<protein>
    <recommendedName>
        <fullName evidence="4">CcoQ/FixQ family Cbb3-type cytochrome c oxidase assembly chaperone</fullName>
    </recommendedName>
</protein>
<reference evidence="2 3" key="2">
    <citation type="submission" date="2021-02" db="EMBL/GenBank/DDBJ databases">
        <title>Sulfurospirillum tamanensis sp. nov.</title>
        <authorList>
            <person name="Frolova A."/>
            <person name="Merkel A."/>
            <person name="Slobodkin A."/>
        </authorList>
    </citation>
    <scope>NUCLEOTIDE SEQUENCE [LARGE SCALE GENOMIC DNA]</scope>
    <source>
        <strain evidence="2 3">T05b</strain>
    </source>
</reference>
<evidence type="ECO:0000256" key="1">
    <source>
        <dbReference type="SAM" id="Phobius"/>
    </source>
</evidence>
<keyword evidence="1" id="KW-1133">Transmembrane helix</keyword>
<keyword evidence="1" id="KW-0812">Transmembrane</keyword>